<sequence>MAHSVIVSNIPVEVSNLTVMKFIQLNELTVEHIQPFPDEYHHINEAAQTKTLQVFTDDAGKHQIGEMFKDDHVTDKLVSLEKLTMQSAGASLQGGARGHGRRISVTIL</sequence>
<dbReference type="eggNOG" id="ENOG502S7MJ">
    <property type="taxonomic scope" value="Eukaryota"/>
</dbReference>
<dbReference type="HOGENOM" id="CLU_162829_0_0_1"/>
<dbReference type="GeneID" id="4623192"/>
<organism evidence="1 2">
    <name type="scientific">Eremothecium gossypii (strain ATCC 10895 / CBS 109.51 / FGSC 9923 / NRRL Y-1056)</name>
    <name type="common">Yeast</name>
    <name type="synonym">Ashbya gossypii</name>
    <dbReference type="NCBI Taxonomy" id="284811"/>
    <lineage>
        <taxon>Eukaryota</taxon>
        <taxon>Fungi</taxon>
        <taxon>Dikarya</taxon>
        <taxon>Ascomycota</taxon>
        <taxon>Saccharomycotina</taxon>
        <taxon>Saccharomycetes</taxon>
        <taxon>Saccharomycetales</taxon>
        <taxon>Saccharomycetaceae</taxon>
        <taxon>Eremothecium</taxon>
    </lineage>
</organism>
<evidence type="ECO:0000313" key="2">
    <source>
        <dbReference type="Proteomes" id="UP000000591"/>
    </source>
</evidence>
<accession>Q74ZW5</accession>
<name>Q74ZW5_EREGS</name>
<proteinExistence type="predicted"/>
<gene>
    <name evidence="1" type="ORF">AGOS_AGR224C</name>
</gene>
<dbReference type="AlphaFoldDB" id="Q74ZW5"/>
<evidence type="ECO:0000313" key="1">
    <source>
        <dbReference type="EMBL" id="AAS54714.1"/>
    </source>
</evidence>
<keyword evidence="2" id="KW-1185">Reference proteome</keyword>
<dbReference type="Proteomes" id="UP000000591">
    <property type="component" value="Chromosome VII"/>
</dbReference>
<reference evidence="1 2" key="1">
    <citation type="journal article" date="2004" name="Science">
        <title>The Ashbya gossypii genome as a tool for mapping the ancient Saccharomyces cerevisiae genome.</title>
        <authorList>
            <person name="Dietrich F.S."/>
            <person name="Voegeli S."/>
            <person name="Brachat S."/>
            <person name="Lerch A."/>
            <person name="Gates K."/>
            <person name="Steiner S."/>
            <person name="Mohr C."/>
            <person name="Pohlmann R."/>
            <person name="Luedi P."/>
            <person name="Choi S."/>
            <person name="Wing R.A."/>
            <person name="Flavier A."/>
            <person name="Gaffney T.D."/>
            <person name="Philippsen P."/>
        </authorList>
    </citation>
    <scope>NUCLEOTIDE SEQUENCE [LARGE SCALE GENOMIC DNA]</scope>
    <source>
        <strain evidence="2">ATCC 10895 / CBS 109.51 / FGSC 9923 / NRRL Y-1056</strain>
    </source>
</reference>
<dbReference type="OMA" id="EHIQPFP"/>
<dbReference type="OrthoDB" id="4066074at2759"/>
<dbReference type="InParanoid" id="Q74ZW5"/>
<protein>
    <submittedName>
        <fullName evidence="1">AGR224Cp</fullName>
    </submittedName>
</protein>
<dbReference type="RefSeq" id="NP_986890.1">
    <property type="nucleotide sequence ID" value="NM_211952.1"/>
</dbReference>
<dbReference type="EMBL" id="AE016820">
    <property type="protein sequence ID" value="AAS54714.1"/>
    <property type="molecule type" value="Genomic_DNA"/>
</dbReference>
<reference evidence="2" key="2">
    <citation type="journal article" date="2013" name="G3 (Bethesda)">
        <title>Genomes of Ashbya fungi isolated from insects reveal four mating-type loci, numerous translocations, lack of transposons, and distinct gene duplications.</title>
        <authorList>
            <person name="Dietrich F.S."/>
            <person name="Voegeli S."/>
            <person name="Kuo S."/>
            <person name="Philippsen P."/>
        </authorList>
    </citation>
    <scope>GENOME REANNOTATION</scope>
    <source>
        <strain evidence="2">ATCC 10895 / CBS 109.51 / FGSC 9923 / NRRL Y-1056</strain>
    </source>
</reference>
<dbReference type="KEGG" id="ago:AGOS_AGR224C"/>